<organism evidence="2 3">
    <name type="scientific">Chitinimonas lacunae</name>
    <dbReference type="NCBI Taxonomy" id="1963018"/>
    <lineage>
        <taxon>Bacteria</taxon>
        <taxon>Pseudomonadati</taxon>
        <taxon>Pseudomonadota</taxon>
        <taxon>Betaproteobacteria</taxon>
        <taxon>Neisseriales</taxon>
        <taxon>Chitinibacteraceae</taxon>
        <taxon>Chitinimonas</taxon>
    </lineage>
</organism>
<dbReference type="Proteomes" id="UP001595791">
    <property type="component" value="Unassembled WGS sequence"/>
</dbReference>
<comment type="caution">
    <text evidence="2">The sequence shown here is derived from an EMBL/GenBank/DDBJ whole genome shotgun (WGS) entry which is preliminary data.</text>
</comment>
<dbReference type="RefSeq" id="WP_378164838.1">
    <property type="nucleotide sequence ID" value="NZ_JBHSBU010000001.1"/>
</dbReference>
<evidence type="ECO:0000313" key="2">
    <source>
        <dbReference type="EMBL" id="MFC4160230.1"/>
    </source>
</evidence>
<accession>A0ABV8MSB7</accession>
<dbReference type="InterPro" id="IPR023485">
    <property type="entry name" value="Ptyr_pPase"/>
</dbReference>
<proteinExistence type="predicted"/>
<evidence type="ECO:0000313" key="3">
    <source>
        <dbReference type="Proteomes" id="UP001595791"/>
    </source>
</evidence>
<keyword evidence="3" id="KW-1185">Reference proteome</keyword>
<dbReference type="EMBL" id="JBHSBU010000001">
    <property type="protein sequence ID" value="MFC4160230.1"/>
    <property type="molecule type" value="Genomic_DNA"/>
</dbReference>
<gene>
    <name evidence="2" type="ORF">ACFOW7_12855</name>
</gene>
<dbReference type="SUPFAM" id="SSF52788">
    <property type="entry name" value="Phosphotyrosine protein phosphatases I"/>
    <property type="match status" value="1"/>
</dbReference>
<protein>
    <submittedName>
        <fullName evidence="2">Low molecular weight protein tyrosine phosphatase family protein</fullName>
    </submittedName>
</protein>
<sequence>MRVLFVCGRNRWRSPTAETVFATFPGVETASAGLANDAEVALDEELVRWAELIFVMEKSQRERLQRRFGTALGKTPLICLDIPDKYPLMDPALIKLLEARVPPYLRRAK</sequence>
<dbReference type="Gene3D" id="3.40.50.2300">
    <property type="match status" value="1"/>
</dbReference>
<dbReference type="PIRSF" id="PIRSF029416">
    <property type="entry name" value="UCP029416_PTP"/>
    <property type="match status" value="1"/>
</dbReference>
<dbReference type="SMART" id="SM00226">
    <property type="entry name" value="LMWPc"/>
    <property type="match status" value="1"/>
</dbReference>
<dbReference type="InterPro" id="IPR036196">
    <property type="entry name" value="Ptyr_pPase_sf"/>
</dbReference>
<feature type="domain" description="Phosphotyrosine protein phosphatase I" evidence="1">
    <location>
        <begin position="1"/>
        <end position="107"/>
    </location>
</feature>
<reference evidence="3" key="1">
    <citation type="journal article" date="2019" name="Int. J. Syst. Evol. Microbiol.">
        <title>The Global Catalogue of Microorganisms (GCM) 10K type strain sequencing project: providing services to taxonomists for standard genome sequencing and annotation.</title>
        <authorList>
            <consortium name="The Broad Institute Genomics Platform"/>
            <consortium name="The Broad Institute Genome Sequencing Center for Infectious Disease"/>
            <person name="Wu L."/>
            <person name="Ma J."/>
        </authorList>
    </citation>
    <scope>NUCLEOTIDE SEQUENCE [LARGE SCALE GENOMIC DNA]</scope>
    <source>
        <strain evidence="3">LMG 29894</strain>
    </source>
</reference>
<evidence type="ECO:0000259" key="1">
    <source>
        <dbReference type="SMART" id="SM00226"/>
    </source>
</evidence>
<dbReference type="InterPro" id="IPR016919">
    <property type="entry name" value="UCP029416_PTP"/>
</dbReference>
<name>A0ABV8MSB7_9NEIS</name>